<keyword evidence="6" id="KW-1185">Reference proteome</keyword>
<dbReference type="Gene3D" id="3.30.70.3550">
    <property type="entry name" value="Leucyl/phenylalanyl-tRNA-protein transferase, N-terminal domain"/>
    <property type="match status" value="1"/>
</dbReference>
<dbReference type="GO" id="GO:0008914">
    <property type="term" value="F:leucyl-tRNA--protein transferase activity"/>
    <property type="evidence" value="ECO:0007669"/>
    <property type="project" value="UniProtKB-UniRule"/>
</dbReference>
<dbReference type="EMBL" id="QAON01000006">
    <property type="protein sequence ID" value="PTQ89513.1"/>
    <property type="molecule type" value="Genomic_DNA"/>
</dbReference>
<dbReference type="RefSeq" id="WP_239986989.1">
    <property type="nucleotide sequence ID" value="NZ_QAON01000006.1"/>
</dbReference>
<evidence type="ECO:0000256" key="3">
    <source>
        <dbReference type="ARBA" id="ARBA00023315"/>
    </source>
</evidence>
<dbReference type="Gene3D" id="3.40.630.70">
    <property type="entry name" value="Leucyl/phenylalanyl-tRNA-protein transferase, C-terminal domain"/>
    <property type="match status" value="1"/>
</dbReference>
<organism evidence="5 6">
    <name type="scientific">Agitococcus lubricus</name>
    <dbReference type="NCBI Taxonomy" id="1077255"/>
    <lineage>
        <taxon>Bacteria</taxon>
        <taxon>Pseudomonadati</taxon>
        <taxon>Pseudomonadota</taxon>
        <taxon>Gammaproteobacteria</taxon>
        <taxon>Moraxellales</taxon>
        <taxon>Moraxellaceae</taxon>
        <taxon>Agitococcus</taxon>
    </lineage>
</organism>
<dbReference type="PANTHER" id="PTHR30098:SF2">
    <property type="entry name" value="LEUCYL_PHENYLALANYL-TRNA--PROTEIN TRANSFERASE"/>
    <property type="match status" value="1"/>
</dbReference>
<dbReference type="AlphaFoldDB" id="A0A2T5IZQ1"/>
<evidence type="ECO:0000256" key="1">
    <source>
        <dbReference type="ARBA" id="ARBA00022490"/>
    </source>
</evidence>
<comment type="catalytic activity">
    <reaction evidence="4">
        <text>N-terminal L-lysyl-[protein] + L-leucyl-tRNA(Leu) = N-terminal L-leucyl-L-lysyl-[protein] + tRNA(Leu) + H(+)</text>
        <dbReference type="Rhea" id="RHEA:12340"/>
        <dbReference type="Rhea" id="RHEA-COMP:9613"/>
        <dbReference type="Rhea" id="RHEA-COMP:9622"/>
        <dbReference type="Rhea" id="RHEA-COMP:12670"/>
        <dbReference type="Rhea" id="RHEA-COMP:12671"/>
        <dbReference type="ChEBI" id="CHEBI:15378"/>
        <dbReference type="ChEBI" id="CHEBI:65249"/>
        <dbReference type="ChEBI" id="CHEBI:78442"/>
        <dbReference type="ChEBI" id="CHEBI:78494"/>
        <dbReference type="ChEBI" id="CHEBI:133043"/>
        <dbReference type="EC" id="2.3.2.6"/>
    </reaction>
</comment>
<dbReference type="Proteomes" id="UP000244223">
    <property type="component" value="Unassembled WGS sequence"/>
</dbReference>
<comment type="subcellular location">
    <subcellularLocation>
        <location evidence="4">Cytoplasm</location>
    </subcellularLocation>
</comment>
<evidence type="ECO:0000256" key="2">
    <source>
        <dbReference type="ARBA" id="ARBA00022679"/>
    </source>
</evidence>
<evidence type="ECO:0000313" key="6">
    <source>
        <dbReference type="Proteomes" id="UP000244223"/>
    </source>
</evidence>
<dbReference type="GO" id="GO:0030163">
    <property type="term" value="P:protein catabolic process"/>
    <property type="evidence" value="ECO:0007669"/>
    <property type="project" value="UniProtKB-UniRule"/>
</dbReference>
<evidence type="ECO:0000313" key="5">
    <source>
        <dbReference type="EMBL" id="PTQ89513.1"/>
    </source>
</evidence>
<dbReference type="NCBIfam" id="TIGR00667">
    <property type="entry name" value="aat"/>
    <property type="match status" value="1"/>
</dbReference>
<comment type="similarity">
    <text evidence="4">Belongs to the L/F-transferase family.</text>
</comment>
<protein>
    <recommendedName>
        <fullName evidence="4">Leucyl/phenylalanyl-tRNA--protein transferase</fullName>
        <ecNumber evidence="4">2.3.2.6</ecNumber>
    </recommendedName>
    <alternativeName>
        <fullName evidence="4">L/F-transferase</fullName>
    </alternativeName>
    <alternativeName>
        <fullName evidence="4">Leucyltransferase</fullName>
    </alternativeName>
    <alternativeName>
        <fullName evidence="4">Phenyalanyltransferase</fullName>
    </alternativeName>
</protein>
<keyword evidence="3 4" id="KW-0012">Acyltransferase</keyword>
<dbReference type="GO" id="GO:0005737">
    <property type="term" value="C:cytoplasm"/>
    <property type="evidence" value="ECO:0007669"/>
    <property type="project" value="UniProtKB-SubCell"/>
</dbReference>
<dbReference type="PANTHER" id="PTHR30098">
    <property type="entry name" value="LEUCYL/PHENYLALANYL-TRNA--PROTEIN TRANSFERASE"/>
    <property type="match status" value="1"/>
</dbReference>
<dbReference type="InterPro" id="IPR042221">
    <property type="entry name" value="Leu/Phe-tRNA_Trfase_N"/>
</dbReference>
<dbReference type="InterPro" id="IPR004616">
    <property type="entry name" value="Leu/Phe-tRNA_Trfase"/>
</dbReference>
<dbReference type="SUPFAM" id="SSF55729">
    <property type="entry name" value="Acyl-CoA N-acyltransferases (Nat)"/>
    <property type="match status" value="1"/>
</dbReference>
<dbReference type="InterPro" id="IPR016181">
    <property type="entry name" value="Acyl_CoA_acyltransferase"/>
</dbReference>
<gene>
    <name evidence="4" type="primary">aat</name>
    <name evidence="5" type="ORF">C8N29_10644</name>
</gene>
<dbReference type="EC" id="2.3.2.6" evidence="4"/>
<reference evidence="5 6" key="1">
    <citation type="submission" date="2018-04" db="EMBL/GenBank/DDBJ databases">
        <title>Genomic Encyclopedia of Archaeal and Bacterial Type Strains, Phase II (KMG-II): from individual species to whole genera.</title>
        <authorList>
            <person name="Goeker M."/>
        </authorList>
    </citation>
    <scope>NUCLEOTIDE SEQUENCE [LARGE SCALE GENOMIC DNA]</scope>
    <source>
        <strain evidence="5 6">DSM 5822</strain>
    </source>
</reference>
<keyword evidence="1 4" id="KW-0963">Cytoplasm</keyword>
<name>A0A2T5IZQ1_9GAMM</name>
<comment type="catalytic activity">
    <reaction evidence="4">
        <text>N-terminal L-arginyl-[protein] + L-leucyl-tRNA(Leu) = N-terminal L-leucyl-L-arginyl-[protein] + tRNA(Leu) + H(+)</text>
        <dbReference type="Rhea" id="RHEA:50416"/>
        <dbReference type="Rhea" id="RHEA-COMP:9613"/>
        <dbReference type="Rhea" id="RHEA-COMP:9622"/>
        <dbReference type="Rhea" id="RHEA-COMP:12672"/>
        <dbReference type="Rhea" id="RHEA-COMP:12673"/>
        <dbReference type="ChEBI" id="CHEBI:15378"/>
        <dbReference type="ChEBI" id="CHEBI:64719"/>
        <dbReference type="ChEBI" id="CHEBI:78442"/>
        <dbReference type="ChEBI" id="CHEBI:78494"/>
        <dbReference type="ChEBI" id="CHEBI:133044"/>
        <dbReference type="EC" id="2.3.2.6"/>
    </reaction>
</comment>
<sequence>MSPIFLAAHPKKFPNPRLADDEGLIAFGADLSVDTLLLAYKSGIFPWYNEEDLTPILWWSPNPRCVINPLHFKASRSLQKTQKSGQYYITVDQCFEQVIRACAAPRTYADSTWINDAIIKSYSQLHRMGIAHSIETWTADHQLVGGLYGLNLGRLFFGESMFSMATDASKVAFAFLMRRCAGWQFPLVDCQLPNNHLLSLGAYTIPRDDFLTMLAQEQQQSSPNWQAWQGQAHPCLI</sequence>
<evidence type="ECO:0000256" key="4">
    <source>
        <dbReference type="HAMAP-Rule" id="MF_00688"/>
    </source>
</evidence>
<dbReference type="Pfam" id="PF03588">
    <property type="entry name" value="Leu_Phe_trans"/>
    <property type="match status" value="1"/>
</dbReference>
<comment type="function">
    <text evidence="4">Functions in the N-end rule pathway of protein degradation where it conjugates Leu, Phe and, less efficiently, Met from aminoacyl-tRNAs to the N-termini of proteins containing an N-terminal arginine or lysine.</text>
</comment>
<comment type="caution">
    <text evidence="5">The sequence shown here is derived from an EMBL/GenBank/DDBJ whole genome shotgun (WGS) entry which is preliminary data.</text>
</comment>
<accession>A0A2T5IZQ1</accession>
<dbReference type="HAMAP" id="MF_00688">
    <property type="entry name" value="Leu_Phe_trans"/>
    <property type="match status" value="1"/>
</dbReference>
<dbReference type="InterPro" id="IPR042203">
    <property type="entry name" value="Leu/Phe-tRNA_Trfase_C"/>
</dbReference>
<keyword evidence="2 4" id="KW-0808">Transferase</keyword>
<proteinExistence type="inferred from homology"/>
<comment type="catalytic activity">
    <reaction evidence="4">
        <text>L-phenylalanyl-tRNA(Phe) + an N-terminal L-alpha-aminoacyl-[protein] = an N-terminal L-phenylalanyl-L-alpha-aminoacyl-[protein] + tRNA(Phe)</text>
        <dbReference type="Rhea" id="RHEA:43632"/>
        <dbReference type="Rhea" id="RHEA-COMP:9668"/>
        <dbReference type="Rhea" id="RHEA-COMP:9699"/>
        <dbReference type="Rhea" id="RHEA-COMP:10636"/>
        <dbReference type="Rhea" id="RHEA-COMP:10637"/>
        <dbReference type="ChEBI" id="CHEBI:78442"/>
        <dbReference type="ChEBI" id="CHEBI:78531"/>
        <dbReference type="ChEBI" id="CHEBI:78597"/>
        <dbReference type="ChEBI" id="CHEBI:83561"/>
        <dbReference type="EC" id="2.3.2.6"/>
    </reaction>
</comment>